<dbReference type="Pfam" id="PF01427">
    <property type="entry name" value="Peptidase_M15"/>
    <property type="match status" value="1"/>
</dbReference>
<comment type="similarity">
    <text evidence="9">Belongs to the peptidase M15D family.</text>
</comment>
<dbReference type="EC" id="3.4.13.22" evidence="9"/>
<evidence type="ECO:0000313" key="10">
    <source>
        <dbReference type="EMBL" id="SFF30037.1"/>
    </source>
</evidence>
<name>A0A1I2HMF6_9ACTN</name>
<evidence type="ECO:0000256" key="8">
    <source>
        <dbReference type="ARBA" id="ARBA00023316"/>
    </source>
</evidence>
<reference evidence="10 11" key="1">
    <citation type="submission" date="2016-10" db="EMBL/GenBank/DDBJ databases">
        <authorList>
            <person name="de Groot N.N."/>
        </authorList>
    </citation>
    <scope>NUCLEOTIDE SEQUENCE [LARGE SCALE GENOMIC DNA]</scope>
    <source>
        <strain evidence="10 11">DSM 43019</strain>
    </source>
</reference>
<dbReference type="GO" id="GO:0071555">
    <property type="term" value="P:cell wall organization"/>
    <property type="evidence" value="ECO:0007669"/>
    <property type="project" value="UniProtKB-KW"/>
</dbReference>
<comment type="cofactor">
    <cofactor evidence="9">
        <name>Zn(2+)</name>
        <dbReference type="ChEBI" id="CHEBI:29105"/>
    </cofactor>
    <text evidence="9">Binds 1 zinc ion per subunit.</text>
</comment>
<organism evidence="10 11">
    <name type="scientific">Actinoplanes philippinensis</name>
    <dbReference type="NCBI Taxonomy" id="35752"/>
    <lineage>
        <taxon>Bacteria</taxon>
        <taxon>Bacillati</taxon>
        <taxon>Actinomycetota</taxon>
        <taxon>Actinomycetes</taxon>
        <taxon>Micromonosporales</taxon>
        <taxon>Micromonosporaceae</taxon>
        <taxon>Actinoplanes</taxon>
    </lineage>
</organism>
<dbReference type="GO" id="GO:0008270">
    <property type="term" value="F:zinc ion binding"/>
    <property type="evidence" value="ECO:0007669"/>
    <property type="project" value="UniProtKB-UniRule"/>
</dbReference>
<evidence type="ECO:0000256" key="9">
    <source>
        <dbReference type="HAMAP-Rule" id="MF_01924"/>
    </source>
</evidence>
<keyword evidence="3 9" id="KW-0479">Metal-binding</keyword>
<comment type="function">
    <text evidence="9">Catalyzes hydrolysis of the D-alanyl-D-alanine dipeptide.</text>
</comment>
<dbReference type="Gene3D" id="3.30.1380.10">
    <property type="match status" value="1"/>
</dbReference>
<keyword evidence="2 9" id="KW-0645">Protease</keyword>
<evidence type="ECO:0000256" key="7">
    <source>
        <dbReference type="ARBA" id="ARBA00023049"/>
    </source>
</evidence>
<evidence type="ECO:0000256" key="5">
    <source>
        <dbReference type="ARBA" id="ARBA00022833"/>
    </source>
</evidence>
<keyword evidence="8" id="KW-0961">Cell wall biogenesis/degradation</keyword>
<protein>
    <recommendedName>
        <fullName evidence="9">D-alanyl-D-alanine dipeptidase</fullName>
        <shortName evidence="9">D-Ala-D-Ala dipeptidase</shortName>
        <ecNumber evidence="9">3.4.13.22</ecNumber>
    </recommendedName>
</protein>
<feature type="binding site" evidence="9">
    <location>
        <position position="121"/>
    </location>
    <ligand>
        <name>Zn(2+)</name>
        <dbReference type="ChEBI" id="CHEBI:29105"/>
        <note>catalytic</note>
    </ligand>
</feature>
<dbReference type="OrthoDB" id="9801430at2"/>
<dbReference type="InterPro" id="IPR000755">
    <property type="entry name" value="A_A_dipeptidase"/>
</dbReference>
<keyword evidence="4 9" id="KW-0378">Hydrolase</keyword>
<dbReference type="EMBL" id="FONV01000008">
    <property type="protein sequence ID" value="SFF30037.1"/>
    <property type="molecule type" value="Genomic_DNA"/>
</dbReference>
<dbReference type="InterPro" id="IPR009045">
    <property type="entry name" value="Zn_M74/Hedgehog-like"/>
</dbReference>
<feature type="active site" description="Proton donor/acceptor" evidence="9">
    <location>
        <position position="188"/>
    </location>
</feature>
<evidence type="ECO:0000256" key="3">
    <source>
        <dbReference type="ARBA" id="ARBA00022723"/>
    </source>
</evidence>
<accession>A0A1I2HMF6</accession>
<keyword evidence="7 9" id="KW-0482">Metalloprotease</keyword>
<feature type="binding site" evidence="9">
    <location>
        <position position="128"/>
    </location>
    <ligand>
        <name>Zn(2+)</name>
        <dbReference type="ChEBI" id="CHEBI:29105"/>
        <note>catalytic</note>
    </ligand>
</feature>
<dbReference type="HAMAP" id="MF_01924">
    <property type="entry name" value="A_A_dipeptidase"/>
    <property type="match status" value="1"/>
</dbReference>
<sequence length="231" mass="26164">MSRLTFESVPVRDDREPLVDLAGYPFALEPVYHRDGFAPTGDMFLRQGVADRLAELQRRWQGRYTFKIFDAYRPRSVQHAIYAGYEDSLRREHPEWDEDRLGDETQRFVTRATDPSRIPPHATGGAVDLTLVDESGRELDMGTGFDHFGPEAAPGHFEAAGRDPVVREHRRLLLHTLLDAGFTVDDAEWWHFDLGNQSWAMRSGGSAARYGEVTEVRPPRRRGAVGSARTA</sequence>
<dbReference type="RefSeq" id="WP_093617157.1">
    <property type="nucleotide sequence ID" value="NZ_BOMT01000001.1"/>
</dbReference>
<evidence type="ECO:0000256" key="6">
    <source>
        <dbReference type="ARBA" id="ARBA00022997"/>
    </source>
</evidence>
<dbReference type="STRING" id="35752.SAMN05421541_108270"/>
<feature type="binding site" evidence="9">
    <location>
        <position position="191"/>
    </location>
    <ligand>
        <name>Zn(2+)</name>
        <dbReference type="ChEBI" id="CHEBI:29105"/>
        <note>catalytic</note>
    </ligand>
</feature>
<dbReference type="GO" id="GO:0006508">
    <property type="term" value="P:proteolysis"/>
    <property type="evidence" value="ECO:0007669"/>
    <property type="project" value="UniProtKB-KW"/>
</dbReference>
<dbReference type="AlphaFoldDB" id="A0A1I2HMF6"/>
<evidence type="ECO:0000313" key="11">
    <source>
        <dbReference type="Proteomes" id="UP000199645"/>
    </source>
</evidence>
<feature type="site" description="Transition state stabilizer" evidence="9">
    <location>
        <position position="73"/>
    </location>
</feature>
<keyword evidence="11" id="KW-1185">Reference proteome</keyword>
<dbReference type="SUPFAM" id="SSF55166">
    <property type="entry name" value="Hedgehog/DD-peptidase"/>
    <property type="match status" value="1"/>
</dbReference>
<evidence type="ECO:0000256" key="4">
    <source>
        <dbReference type="ARBA" id="ARBA00022801"/>
    </source>
</evidence>
<keyword evidence="5 9" id="KW-0862">Zinc</keyword>
<dbReference type="Proteomes" id="UP000199645">
    <property type="component" value="Unassembled WGS sequence"/>
</dbReference>
<dbReference type="GO" id="GO:0160237">
    <property type="term" value="F:D-Ala-D-Ala dipeptidase activity"/>
    <property type="evidence" value="ECO:0007669"/>
    <property type="project" value="UniProtKB-EC"/>
</dbReference>
<dbReference type="PANTHER" id="PTHR43126">
    <property type="entry name" value="D-ALANYL-D-ALANINE DIPEPTIDASE"/>
    <property type="match status" value="1"/>
</dbReference>
<evidence type="ECO:0000256" key="2">
    <source>
        <dbReference type="ARBA" id="ARBA00022670"/>
    </source>
</evidence>
<comment type="catalytic activity">
    <reaction evidence="1 9">
        <text>D-alanyl-D-alanine + H2O = 2 D-alanine</text>
        <dbReference type="Rhea" id="RHEA:20661"/>
        <dbReference type="ChEBI" id="CHEBI:15377"/>
        <dbReference type="ChEBI" id="CHEBI:57416"/>
        <dbReference type="ChEBI" id="CHEBI:57822"/>
        <dbReference type="EC" id="3.4.13.22"/>
    </reaction>
</comment>
<keyword evidence="6 9" id="KW-0224">Dipeptidase</keyword>
<gene>
    <name evidence="10" type="ORF">SAMN05421541_108270</name>
</gene>
<dbReference type="GO" id="GO:0008237">
    <property type="term" value="F:metallopeptidase activity"/>
    <property type="evidence" value="ECO:0007669"/>
    <property type="project" value="UniProtKB-KW"/>
</dbReference>
<evidence type="ECO:0000256" key="1">
    <source>
        <dbReference type="ARBA" id="ARBA00001362"/>
    </source>
</evidence>
<proteinExistence type="inferred from homology"/>